<feature type="region of interest" description="Disordered" evidence="8">
    <location>
        <begin position="680"/>
        <end position="699"/>
    </location>
</feature>
<feature type="domain" description="PHD-type" evidence="9">
    <location>
        <begin position="402"/>
        <end position="453"/>
    </location>
</feature>
<dbReference type="PANTHER" id="PTHR46174:SF1">
    <property type="entry name" value="CXXC-TYPE ZINC FINGER PROTEIN 1"/>
    <property type="match status" value="1"/>
</dbReference>
<evidence type="ECO:0000256" key="4">
    <source>
        <dbReference type="ARBA" id="ARBA00022833"/>
    </source>
</evidence>
<proteinExistence type="predicted"/>
<dbReference type="SMART" id="SM00249">
    <property type="entry name" value="PHD"/>
    <property type="match status" value="1"/>
</dbReference>
<dbReference type="InterPro" id="IPR037869">
    <property type="entry name" value="Spp1/CFP1"/>
</dbReference>
<comment type="subcellular location">
    <subcellularLocation>
        <location evidence="1">Nucleus</location>
    </subcellularLocation>
</comment>
<feature type="region of interest" description="Disordered" evidence="8">
    <location>
        <begin position="1"/>
        <end position="68"/>
    </location>
</feature>
<dbReference type="GO" id="GO:0048188">
    <property type="term" value="C:Set1C/COMPASS complex"/>
    <property type="evidence" value="ECO:0007669"/>
    <property type="project" value="InterPro"/>
</dbReference>
<comment type="caution">
    <text evidence="10">The sequence shown here is derived from an EMBL/GenBank/DDBJ whole genome shotgun (WGS) entry which is preliminary data.</text>
</comment>
<evidence type="ECO:0000259" key="9">
    <source>
        <dbReference type="PROSITE" id="PS50016"/>
    </source>
</evidence>
<feature type="compositionally biased region" description="Polar residues" evidence="8">
    <location>
        <begin position="119"/>
        <end position="134"/>
    </location>
</feature>
<dbReference type="InterPro" id="IPR011011">
    <property type="entry name" value="Znf_FYVE_PHD"/>
</dbReference>
<feature type="compositionally biased region" description="Acidic residues" evidence="8">
    <location>
        <begin position="378"/>
        <end position="397"/>
    </location>
</feature>
<keyword evidence="3 6" id="KW-0863">Zinc-finger</keyword>
<feature type="region of interest" description="Disordered" evidence="8">
    <location>
        <begin position="243"/>
        <end position="397"/>
    </location>
</feature>
<dbReference type="InterPro" id="IPR019787">
    <property type="entry name" value="Znf_PHD-finger"/>
</dbReference>
<feature type="compositionally biased region" description="Low complexity" evidence="8">
    <location>
        <begin position="320"/>
        <end position="330"/>
    </location>
</feature>
<name>A0AAN7YM33_9PEZI</name>
<evidence type="ECO:0000256" key="8">
    <source>
        <dbReference type="SAM" id="MobiDB-lite"/>
    </source>
</evidence>
<evidence type="ECO:0000256" key="1">
    <source>
        <dbReference type="ARBA" id="ARBA00004123"/>
    </source>
</evidence>
<evidence type="ECO:0000256" key="7">
    <source>
        <dbReference type="SAM" id="Coils"/>
    </source>
</evidence>
<dbReference type="AlphaFoldDB" id="A0AAN7YM33"/>
<dbReference type="Gene3D" id="3.30.40.10">
    <property type="entry name" value="Zinc/RING finger domain, C3HC4 (zinc finger)"/>
    <property type="match status" value="1"/>
</dbReference>
<keyword evidence="5" id="KW-0539">Nucleus</keyword>
<evidence type="ECO:0000256" key="2">
    <source>
        <dbReference type="ARBA" id="ARBA00022723"/>
    </source>
</evidence>
<dbReference type="Pfam" id="PF00628">
    <property type="entry name" value="PHD"/>
    <property type="match status" value="1"/>
</dbReference>
<feature type="compositionally biased region" description="Basic residues" evidence="8">
    <location>
        <begin position="308"/>
        <end position="319"/>
    </location>
</feature>
<feature type="compositionally biased region" description="Polar residues" evidence="8">
    <location>
        <begin position="282"/>
        <end position="306"/>
    </location>
</feature>
<dbReference type="PANTHER" id="PTHR46174">
    <property type="entry name" value="CXXC-TYPE ZINC FINGER PROTEIN 1"/>
    <property type="match status" value="1"/>
</dbReference>
<accession>A0AAN7YM33</accession>
<sequence length="857" mass="92901">MSSFSLAALLNPEPAVTNHDSHHELPRKTSLPTQVRSPVESDATLSRVVSAPQPHPYQPHPDSAQHAAEALATLHASDAPLPTHYYGYTAVTDSTHESLPIEHRRSSIELPPPTPTARKPSSPTLEQYHVSSRSPEQRKHSIAHMAQPTLTLAPLQHITSPEQERRPSDVHHYPANMNLDTQPQKSEMAKPSTNVYAEAKLPVQEMSQNTASGKVELADQGMPSMSVPLDGAIGSPPPIKSEMMATPHTSPPVDARRPSIPHLDAEGHTPKAISSLKHEHSVNTQSPLRESSVPVLSTEPSVAETTISKKRPAPSKKKGMATMTKKTVPPTKKRKLESKRSETPASRKIKMPAFKNGSSFSGTPANSSPARSTRSNSDDPEDEQYGSDEEADEDEDVEGSGDVYCICRKPDNGTFMIGCDGICDDWFHGKCVEIAERDKNLIDKYLCPGCTAKGVGRTTWKRICRRSGCRMPARVVGKKGEKGWSKYCSEECGVLYFREMVGKSRGREDIARQRSSRRKASVSSTAAEEIIGARGGALAAGEVKRLIETSKTAEDFKRLGEGVLSPPATPDGKESSDSTTSNSAANPQLTEAENAALNRIHEQKEEARRRHGLLKDRMKFITMAKQAAGRMASEKELKPKDYCGYDPRLEWTLEEFAAWRESGAGKRAFELDMLTVENSGANSHDGINGKGDDEGGGDEAAMANGDEENVYSQLQVCHRKKCARHLEWNKLAVDDVRFEMGDNSDRMRALDRKEREMKEAAGMRGKAGGRGNILGEGSVEVFGDLGEGEEGVRGNGVLGSTALRTAGEDVEMGDGGKAQIPVQAPTVDESVSIHELGAEAAVPPPTSESMPADGMAA</sequence>
<evidence type="ECO:0000256" key="5">
    <source>
        <dbReference type="ARBA" id="ARBA00023242"/>
    </source>
</evidence>
<keyword evidence="7" id="KW-0175">Coiled coil</keyword>
<dbReference type="PROSITE" id="PS01359">
    <property type="entry name" value="ZF_PHD_1"/>
    <property type="match status" value="1"/>
</dbReference>
<feature type="region of interest" description="Disordered" evidence="8">
    <location>
        <begin position="557"/>
        <end position="588"/>
    </location>
</feature>
<keyword evidence="2" id="KW-0479">Metal-binding</keyword>
<feature type="region of interest" description="Disordered" evidence="8">
    <location>
        <begin position="507"/>
        <end position="526"/>
    </location>
</feature>
<keyword evidence="4" id="KW-0862">Zinc</keyword>
<feature type="coiled-coil region" evidence="7">
    <location>
        <begin position="590"/>
        <end position="617"/>
    </location>
</feature>
<dbReference type="GO" id="GO:0008270">
    <property type="term" value="F:zinc ion binding"/>
    <property type="evidence" value="ECO:0007669"/>
    <property type="project" value="UniProtKB-KW"/>
</dbReference>
<dbReference type="GO" id="GO:0045893">
    <property type="term" value="P:positive regulation of DNA-templated transcription"/>
    <property type="evidence" value="ECO:0007669"/>
    <property type="project" value="TreeGrafter"/>
</dbReference>
<evidence type="ECO:0000313" key="10">
    <source>
        <dbReference type="EMBL" id="KAK5105800.1"/>
    </source>
</evidence>
<evidence type="ECO:0000256" key="3">
    <source>
        <dbReference type="ARBA" id="ARBA00022771"/>
    </source>
</evidence>
<dbReference type="SUPFAM" id="SSF57903">
    <property type="entry name" value="FYVE/PHD zinc finger"/>
    <property type="match status" value="1"/>
</dbReference>
<evidence type="ECO:0000313" key="11">
    <source>
        <dbReference type="Proteomes" id="UP001310890"/>
    </source>
</evidence>
<dbReference type="Proteomes" id="UP001310890">
    <property type="component" value="Unassembled WGS sequence"/>
</dbReference>
<dbReference type="InterPro" id="IPR001965">
    <property type="entry name" value="Znf_PHD"/>
</dbReference>
<dbReference type="CDD" id="cd16039">
    <property type="entry name" value="PHD_SPP1"/>
    <property type="match status" value="1"/>
</dbReference>
<dbReference type="EMBL" id="JAVRRL010000153">
    <property type="protein sequence ID" value="KAK5105800.1"/>
    <property type="molecule type" value="Genomic_DNA"/>
</dbReference>
<feature type="compositionally biased region" description="Low complexity" evidence="8">
    <location>
        <begin position="577"/>
        <end position="586"/>
    </location>
</feature>
<feature type="region of interest" description="Disordered" evidence="8">
    <location>
        <begin position="99"/>
        <end position="142"/>
    </location>
</feature>
<dbReference type="InterPro" id="IPR019786">
    <property type="entry name" value="Zinc_finger_PHD-type_CS"/>
</dbReference>
<dbReference type="PROSITE" id="PS50016">
    <property type="entry name" value="ZF_PHD_2"/>
    <property type="match status" value="1"/>
</dbReference>
<feature type="compositionally biased region" description="Polar residues" evidence="8">
    <location>
        <begin position="356"/>
        <end position="375"/>
    </location>
</feature>
<evidence type="ECO:0000256" key="6">
    <source>
        <dbReference type="PROSITE-ProRule" id="PRU00146"/>
    </source>
</evidence>
<organism evidence="10 11">
    <name type="scientific">Meristemomyces frigidus</name>
    <dbReference type="NCBI Taxonomy" id="1508187"/>
    <lineage>
        <taxon>Eukaryota</taxon>
        <taxon>Fungi</taxon>
        <taxon>Dikarya</taxon>
        <taxon>Ascomycota</taxon>
        <taxon>Pezizomycotina</taxon>
        <taxon>Dothideomycetes</taxon>
        <taxon>Dothideomycetidae</taxon>
        <taxon>Mycosphaerellales</taxon>
        <taxon>Teratosphaeriaceae</taxon>
        <taxon>Meristemomyces</taxon>
    </lineage>
</organism>
<reference evidence="10" key="1">
    <citation type="submission" date="2023-08" db="EMBL/GenBank/DDBJ databases">
        <title>Black Yeasts Isolated from many extreme environments.</title>
        <authorList>
            <person name="Coleine C."/>
            <person name="Stajich J.E."/>
            <person name="Selbmann L."/>
        </authorList>
    </citation>
    <scope>NUCLEOTIDE SEQUENCE</scope>
    <source>
        <strain evidence="10">CCFEE 5401</strain>
    </source>
</reference>
<gene>
    <name evidence="10" type="ORF">LTR62_002142</name>
</gene>
<feature type="region of interest" description="Disordered" evidence="8">
    <location>
        <begin position="838"/>
        <end position="857"/>
    </location>
</feature>
<dbReference type="InterPro" id="IPR013083">
    <property type="entry name" value="Znf_RING/FYVE/PHD"/>
</dbReference>
<protein>
    <recommendedName>
        <fullName evidence="9">PHD-type domain-containing protein</fullName>
    </recommendedName>
</protein>